<dbReference type="PROSITE" id="PS50294">
    <property type="entry name" value="WD_REPEATS_REGION"/>
    <property type="match status" value="3"/>
</dbReference>
<dbReference type="InterPro" id="IPR019775">
    <property type="entry name" value="WD40_repeat_CS"/>
</dbReference>
<comment type="similarity">
    <text evidence="2">Belongs to the GCF family.</text>
</comment>
<keyword evidence="5" id="KW-0539">Nucleus</keyword>
<evidence type="ECO:0000256" key="7">
    <source>
        <dbReference type="SAM" id="Coils"/>
    </source>
</evidence>
<evidence type="ECO:0000256" key="5">
    <source>
        <dbReference type="ARBA" id="ARBA00023242"/>
    </source>
</evidence>
<protein>
    <recommendedName>
        <fullName evidence="9">CTLH domain-containing protein</fullName>
    </recommendedName>
</protein>
<dbReference type="PROSITE" id="PS00678">
    <property type="entry name" value="WD_REPEATS_1"/>
    <property type="match status" value="1"/>
</dbReference>
<dbReference type="SMART" id="SM00668">
    <property type="entry name" value="CTLH"/>
    <property type="match status" value="1"/>
</dbReference>
<evidence type="ECO:0000256" key="3">
    <source>
        <dbReference type="ARBA" id="ARBA00022574"/>
    </source>
</evidence>
<accession>A0ABQ7MWD8</accession>
<sequence>MGVVEDTEPPLKRAKLLLADESNGNSSSIRATSSVNNSLGDLMARPLTSSSQGDDETIGSRGVIKKSEFVRIITRALYSLGYGKTGAMLEEESGIPMHQSVVKVFLQQVKEGKWDESVATLHRIGLVDEKAVKAASFLLLEQKFFELLKLEKIADALGTLRNEIVPLCVNTKRVHELASALISPSKFMSLSASGKGKESVSSRSKVLEELQNLLPASVMVPEKRLECLVENSLHIQRDSCVYHNTLDSDLSLFTDHQCGKHQIPSRTVQILESHTDEVWFLQFSHNGKYLASSSKDQTAIIWEINADGHFSLKHKLVGHQKPVTAILWSPDDRQVLSCGAEEVIKRWDVDSGDCIHTYEKGGIGPISCGWYSDGQGIIAGMTDRSICMWDLDGREMECWKGQRTQKVSDIAMTDDGKWVVSVCKGSVISLFDREATVERLIEEEDMITSFSLSNDNKYLLVNLLNQEIRLWNIEGEPKIVMRYKGHKRSRFLIRSCFGGYKQAFIASGSEDSQVYIWHRSTGKLIIELPGHAGAVNCVSWSPTNLHMLASASDDGTIRIWGLDKINQQNQKKQVQASSSNGWEVTVLGTSGGDVEIDGKAATAATKPSPAKPKKLPASDTKKKLLSFADDEEGEEDGPLRVTVKPKNSRDRIKSSSRYSHRLNSSTIEHRPSSSSSNVLPQAGSYTKEALLELQRNTRTLPYSRPSASSEPKVVLKGLIKPQEEQESVKDVVRQVSDLDFNEEGEEDRLDFEQAVILHDTQASAWRSATSNAPIVTSANRWSVLEPEKPKTSDLEPLVQSGESSSSEAAGKQLVEGSGEEVVDDWEKCWLTPMGEFLTHRFIMCSPAPDFISLDCSTTNRPAVEVISDEDTDFQGGFISALPHKGNEKAVFTANESMISSLSEDEDEEENLWEEEQLKKGISKRIDEGSNRTATSDVPLHPHQQPQVYAYHGGIPLSLVPPTIGPASSVDTLPMSQQAELAKKALQENVKRLKVLLYELSLFLVMNSSLMSITSLESSLSAAGEKYVFMQKLRDFISVICDFMQEKGSLIEEIVDQMKELNEKHASAILERRVADNNDEMVEQGASVKAAMAVLKQGSSTSEIAAATSAALAASASIRQQAQSVKLDELGRDENFQKRREAERRAAARQKRRARFENKRASAMEIDGSDASEEYSQLSRVKARFEKWKRDYSSTYRDAYMSLTVPSIFSPYVRLELLKWDPLHQEVDFFDMEWHGLLFNYGKPEDGDDFAPDDTDANLVPELVEKVAIPILHHQIVHCWDILSTRETKNAVAATSLVTNYVSASSEALAELFTAIRSRLVEAVAAITVPTWGPLVLKAVPNAPQVSAYRFGTSVRLMRNICMWKDIMALPVLEDLALSELLFGKVLPHVRSISSNIHDAVTRTEKIVASLSGVWTGQSVTRTHSRLLQPLVDCILTLGENLEKRHASGLDDAETMGLARRLKRMLVELHEHDHAREIVRTFNHKEAVW</sequence>
<dbReference type="InterPro" id="IPR006595">
    <property type="entry name" value="CTLH_C"/>
</dbReference>
<evidence type="ECO:0000259" key="9">
    <source>
        <dbReference type="PROSITE" id="PS50897"/>
    </source>
</evidence>
<evidence type="ECO:0000256" key="8">
    <source>
        <dbReference type="SAM" id="MobiDB-lite"/>
    </source>
</evidence>
<dbReference type="PROSITE" id="PS50896">
    <property type="entry name" value="LISH"/>
    <property type="match status" value="1"/>
</dbReference>
<dbReference type="InterPro" id="IPR012890">
    <property type="entry name" value="GCFC2-like"/>
</dbReference>
<dbReference type="SUPFAM" id="SSF50978">
    <property type="entry name" value="WD40 repeat-like"/>
    <property type="match status" value="1"/>
</dbReference>
<feature type="repeat" description="WD" evidence="6">
    <location>
        <begin position="271"/>
        <end position="305"/>
    </location>
</feature>
<dbReference type="EMBL" id="JADBGQ010000003">
    <property type="protein sequence ID" value="KAG5402965.1"/>
    <property type="molecule type" value="Genomic_DNA"/>
</dbReference>
<dbReference type="Pfam" id="PF07842">
    <property type="entry name" value="GCFC"/>
    <property type="match status" value="1"/>
</dbReference>
<dbReference type="PROSITE" id="PS50897">
    <property type="entry name" value="CTLH"/>
    <property type="match status" value="1"/>
</dbReference>
<dbReference type="PANTHER" id="PTHR12214:SF0">
    <property type="entry name" value="LD29489P"/>
    <property type="match status" value="1"/>
</dbReference>
<evidence type="ECO:0000256" key="1">
    <source>
        <dbReference type="ARBA" id="ARBA00004123"/>
    </source>
</evidence>
<evidence type="ECO:0000313" key="11">
    <source>
        <dbReference type="Proteomes" id="UP000823674"/>
    </source>
</evidence>
<feature type="region of interest" description="Disordered" evidence="8">
    <location>
        <begin position="785"/>
        <end position="818"/>
    </location>
</feature>
<dbReference type="InterPro" id="IPR036322">
    <property type="entry name" value="WD40_repeat_dom_sf"/>
</dbReference>
<proteinExistence type="inferred from homology"/>
<feature type="region of interest" description="Disordered" evidence="8">
    <location>
        <begin position="600"/>
        <end position="680"/>
    </location>
</feature>
<gene>
    <name evidence="10" type="primary">A03p004010.1_BraROA</name>
    <name evidence="10" type="ORF">IGI04_009084</name>
</gene>
<dbReference type="InterPro" id="IPR006594">
    <property type="entry name" value="LisH"/>
</dbReference>
<feature type="repeat" description="WD" evidence="6">
    <location>
        <begin position="316"/>
        <end position="357"/>
    </location>
</feature>
<keyword evidence="7" id="KW-0175">Coiled coil</keyword>
<dbReference type="InterPro" id="IPR001680">
    <property type="entry name" value="WD40_rpt"/>
</dbReference>
<evidence type="ECO:0000256" key="4">
    <source>
        <dbReference type="ARBA" id="ARBA00022737"/>
    </source>
</evidence>
<dbReference type="Pfam" id="PF00400">
    <property type="entry name" value="WD40"/>
    <property type="match status" value="5"/>
</dbReference>
<organism evidence="10 11">
    <name type="scientific">Brassica rapa subsp. trilocularis</name>
    <dbReference type="NCBI Taxonomy" id="1813537"/>
    <lineage>
        <taxon>Eukaryota</taxon>
        <taxon>Viridiplantae</taxon>
        <taxon>Streptophyta</taxon>
        <taxon>Embryophyta</taxon>
        <taxon>Tracheophyta</taxon>
        <taxon>Spermatophyta</taxon>
        <taxon>Magnoliopsida</taxon>
        <taxon>eudicotyledons</taxon>
        <taxon>Gunneridae</taxon>
        <taxon>Pentapetalae</taxon>
        <taxon>rosids</taxon>
        <taxon>malvids</taxon>
        <taxon>Brassicales</taxon>
        <taxon>Brassicaceae</taxon>
        <taxon>Brassiceae</taxon>
        <taxon>Brassica</taxon>
    </lineage>
</organism>
<reference evidence="10 11" key="1">
    <citation type="submission" date="2021-03" db="EMBL/GenBank/DDBJ databases">
        <authorList>
            <person name="King G.J."/>
            <person name="Bancroft I."/>
            <person name="Baten A."/>
            <person name="Bloomfield J."/>
            <person name="Borpatragohain P."/>
            <person name="He Z."/>
            <person name="Irish N."/>
            <person name="Irwin J."/>
            <person name="Liu K."/>
            <person name="Mauleon R.P."/>
            <person name="Moore J."/>
            <person name="Morris R."/>
            <person name="Ostergaard L."/>
            <person name="Wang B."/>
            <person name="Wells R."/>
        </authorList>
    </citation>
    <scope>NUCLEOTIDE SEQUENCE [LARGE SCALE GENOMIC DNA]</scope>
    <source>
        <strain evidence="10">R-o-18</strain>
        <tissue evidence="10">Leaf</tissue>
    </source>
</reference>
<comment type="caution">
    <text evidence="10">The sequence shown here is derived from an EMBL/GenBank/DDBJ whole genome shotgun (WGS) entry which is preliminary data.</text>
</comment>
<dbReference type="Gene3D" id="2.130.10.10">
    <property type="entry name" value="YVTN repeat-like/Quinoprotein amine dehydrogenase"/>
    <property type="match status" value="2"/>
</dbReference>
<dbReference type="PANTHER" id="PTHR12214">
    <property type="entry name" value="GC-RICH SEQUENCE DNA-BINDING FACTOR"/>
    <property type="match status" value="1"/>
</dbReference>
<dbReference type="PROSITE" id="PS50082">
    <property type="entry name" value="WD_REPEATS_2"/>
    <property type="match status" value="3"/>
</dbReference>
<name>A0ABQ7MWD8_BRACM</name>
<comment type="subcellular location">
    <subcellularLocation>
        <location evidence="1">Nucleus</location>
    </subcellularLocation>
</comment>
<dbReference type="InterPro" id="IPR015943">
    <property type="entry name" value="WD40/YVTN_repeat-like_dom_sf"/>
</dbReference>
<dbReference type="Proteomes" id="UP000823674">
    <property type="component" value="Chromosome A03"/>
</dbReference>
<dbReference type="SMART" id="SM00320">
    <property type="entry name" value="WD40"/>
    <property type="match status" value="7"/>
</dbReference>
<keyword evidence="4" id="KW-0677">Repeat</keyword>
<dbReference type="Pfam" id="PF23627">
    <property type="entry name" value="LisH_WDR26"/>
    <property type="match status" value="1"/>
</dbReference>
<dbReference type="InterPro" id="IPR022783">
    <property type="entry name" value="GCFC_dom"/>
</dbReference>
<feature type="domain" description="CTLH" evidence="9">
    <location>
        <begin position="105"/>
        <end position="155"/>
    </location>
</feature>
<feature type="coiled-coil region" evidence="7">
    <location>
        <begin position="1043"/>
        <end position="1070"/>
    </location>
</feature>
<feature type="repeat" description="WD" evidence="6">
    <location>
        <begin position="528"/>
        <end position="570"/>
    </location>
</feature>
<evidence type="ECO:0000313" key="10">
    <source>
        <dbReference type="EMBL" id="KAG5402965.1"/>
    </source>
</evidence>
<feature type="compositionally biased region" description="Low complexity" evidence="8">
    <location>
        <begin position="800"/>
        <end position="810"/>
    </location>
</feature>
<keyword evidence="11" id="KW-1185">Reference proteome</keyword>
<feature type="compositionally biased region" description="Low complexity" evidence="8">
    <location>
        <begin position="655"/>
        <end position="665"/>
    </location>
</feature>
<keyword evidence="3 6" id="KW-0853">WD repeat</keyword>
<evidence type="ECO:0000256" key="6">
    <source>
        <dbReference type="PROSITE-ProRule" id="PRU00221"/>
    </source>
</evidence>
<dbReference type="CDD" id="cd00200">
    <property type="entry name" value="WD40"/>
    <property type="match status" value="1"/>
</dbReference>
<evidence type="ECO:0000256" key="2">
    <source>
        <dbReference type="ARBA" id="ARBA00010801"/>
    </source>
</evidence>